<evidence type="ECO:0000256" key="1">
    <source>
        <dbReference type="SAM" id="SignalP"/>
    </source>
</evidence>
<evidence type="ECO:0000313" key="3">
    <source>
        <dbReference type="Proteomes" id="UP000198407"/>
    </source>
</evidence>
<organism evidence="2 3">
    <name type="scientific">Pseudomonas japonica</name>
    <dbReference type="NCBI Taxonomy" id="256466"/>
    <lineage>
        <taxon>Bacteria</taxon>
        <taxon>Pseudomonadati</taxon>
        <taxon>Pseudomonadota</taxon>
        <taxon>Gammaproteobacteria</taxon>
        <taxon>Pseudomonadales</taxon>
        <taxon>Pseudomonadaceae</taxon>
        <taxon>Pseudomonas</taxon>
    </lineage>
</organism>
<feature type="signal peptide" evidence="1">
    <location>
        <begin position="1"/>
        <end position="27"/>
    </location>
</feature>
<proteinExistence type="predicted"/>
<keyword evidence="1" id="KW-0732">Signal</keyword>
<sequence length="340" mass="37200">MVRPLLNLALLLALLVVAACGSSPRVAEIPPVVLSPAAWQQVDREIVVASRGAAGSAGDYARRSMRVWREEVQKHTEANFIPWFTGYWTQQWLTLKVAWYKMSQDREHSQGDNRLALYLQEAYRERVLEPVAEQINPDLIRERATELYVQLLGQQMAGIQQRYRPAPDQFALHLQRIPAIALGPPAARDASLRQLLAARPLIQLPAWLALDENIRRAAAVNASAADKGLSSVASKASTRLEATLAPRGALSAVAAAVGKAAGMAISLASAGIGAMMHESDRPEMVEQLRVILNVALNEEWQNLMENHATGVMAGVWSLSGQIEGNLMAPTQMEPRMDAIP</sequence>
<evidence type="ECO:0008006" key="4">
    <source>
        <dbReference type="Google" id="ProtNLM"/>
    </source>
</evidence>
<evidence type="ECO:0000313" key="2">
    <source>
        <dbReference type="EMBL" id="SNS08863.1"/>
    </source>
</evidence>
<dbReference type="OrthoDB" id="7026917at2"/>
<dbReference type="AlphaFoldDB" id="A0A239BP58"/>
<feature type="chain" id="PRO_5011269702" description="Lipoprotein" evidence="1">
    <location>
        <begin position="28"/>
        <end position="340"/>
    </location>
</feature>
<dbReference type="EMBL" id="FZOL01000003">
    <property type="protein sequence ID" value="SNS08863.1"/>
    <property type="molecule type" value="Genomic_DNA"/>
</dbReference>
<name>A0A239BP58_9PSED</name>
<dbReference type="PROSITE" id="PS51257">
    <property type="entry name" value="PROKAR_LIPOPROTEIN"/>
    <property type="match status" value="1"/>
</dbReference>
<keyword evidence="3" id="KW-1185">Reference proteome</keyword>
<reference evidence="3" key="1">
    <citation type="submission" date="2017-06" db="EMBL/GenBank/DDBJ databases">
        <authorList>
            <person name="Varghese N."/>
            <person name="Submissions S."/>
        </authorList>
    </citation>
    <scope>NUCLEOTIDE SEQUENCE [LARGE SCALE GENOMIC DNA]</scope>
    <source>
        <strain evidence="3">DSM 22348</strain>
    </source>
</reference>
<dbReference type="Proteomes" id="UP000198407">
    <property type="component" value="Unassembled WGS sequence"/>
</dbReference>
<protein>
    <recommendedName>
        <fullName evidence="4">Lipoprotein</fullName>
    </recommendedName>
</protein>
<gene>
    <name evidence="2" type="ORF">SAMN05444352_10356</name>
</gene>
<accession>A0A239BP58</accession>